<comment type="similarity">
    <text evidence="2">Belongs to the 'phage' integrase family. XerD subfamily.</text>
</comment>
<dbReference type="CDD" id="cd00798">
    <property type="entry name" value="INT_XerDC_C"/>
    <property type="match status" value="1"/>
</dbReference>
<comment type="function">
    <text evidence="10">Site-specific tyrosine recombinase, which acts by catalyzing the cutting and rejoining of the recombining DNA molecules. The XerC-XerD complex is essential to convert dimers of the bacterial chromosome into monomers to permit their segregation at cell division. It also contributes to the segregational stability of plasmids.</text>
</comment>
<comment type="subunit">
    <text evidence="10">Forms a cyclic heterotetrameric complex composed of two molecules of XerC and two molecules of XerD.</text>
</comment>
<feature type="active site" evidence="10">
    <location>
        <position position="250"/>
    </location>
</feature>
<accession>A0A165LDZ7</accession>
<keyword evidence="3 10" id="KW-0963">Cytoplasm</keyword>
<dbReference type="NCBIfam" id="TIGR02225">
    <property type="entry name" value="recomb_XerD"/>
    <property type="match status" value="1"/>
</dbReference>
<gene>
    <name evidence="10" type="primary">xerC</name>
    <name evidence="13" type="ORF">A3K90_03260</name>
</gene>
<evidence type="ECO:0000256" key="7">
    <source>
        <dbReference type="ARBA" id="ARBA00023125"/>
    </source>
</evidence>
<evidence type="ECO:0000256" key="10">
    <source>
        <dbReference type="HAMAP-Rule" id="MF_01808"/>
    </source>
</evidence>
<feature type="active site" description="O-(3'-phospho-DNA)-tyrosine intermediate" evidence="10">
    <location>
        <position position="285"/>
    </location>
</feature>
<evidence type="ECO:0000256" key="1">
    <source>
        <dbReference type="ARBA" id="ARBA00004496"/>
    </source>
</evidence>
<keyword evidence="4 10" id="KW-0132">Cell division</keyword>
<dbReference type="HAMAP" id="MF_01808">
    <property type="entry name" value="Recomb_XerC_XerD"/>
    <property type="match status" value="1"/>
</dbReference>
<dbReference type="GO" id="GO:0005737">
    <property type="term" value="C:cytoplasm"/>
    <property type="evidence" value="ECO:0007669"/>
    <property type="project" value="UniProtKB-SubCell"/>
</dbReference>
<evidence type="ECO:0000256" key="2">
    <source>
        <dbReference type="ARBA" id="ARBA00010450"/>
    </source>
</evidence>
<dbReference type="InterPro" id="IPR050090">
    <property type="entry name" value="Tyrosine_recombinase_XerCD"/>
</dbReference>
<dbReference type="GO" id="GO:0051301">
    <property type="term" value="P:cell division"/>
    <property type="evidence" value="ECO:0007669"/>
    <property type="project" value="UniProtKB-KW"/>
</dbReference>
<dbReference type="PANTHER" id="PTHR30349">
    <property type="entry name" value="PHAGE INTEGRASE-RELATED"/>
    <property type="match status" value="1"/>
</dbReference>
<dbReference type="AlphaFoldDB" id="A0A165LDZ7"/>
<comment type="subcellular location">
    <subcellularLocation>
        <location evidence="1 10">Cytoplasm</location>
    </subcellularLocation>
</comment>
<dbReference type="InterPro" id="IPR010998">
    <property type="entry name" value="Integrase_recombinase_N"/>
</dbReference>
<dbReference type="SUPFAM" id="SSF56349">
    <property type="entry name" value="DNA breaking-rejoining enzymes"/>
    <property type="match status" value="1"/>
</dbReference>
<evidence type="ECO:0000256" key="8">
    <source>
        <dbReference type="ARBA" id="ARBA00023172"/>
    </source>
</evidence>
<evidence type="ECO:0000256" key="5">
    <source>
        <dbReference type="ARBA" id="ARBA00022829"/>
    </source>
</evidence>
<evidence type="ECO:0000259" key="12">
    <source>
        <dbReference type="PROSITE" id="PS51900"/>
    </source>
</evidence>
<evidence type="ECO:0000256" key="6">
    <source>
        <dbReference type="ARBA" id="ARBA00022908"/>
    </source>
</evidence>
<evidence type="ECO:0000313" key="14">
    <source>
        <dbReference type="Proteomes" id="UP000076481"/>
    </source>
</evidence>
<proteinExistence type="inferred from homology"/>
<feature type="active site" evidence="10">
    <location>
        <position position="179"/>
    </location>
</feature>
<evidence type="ECO:0000259" key="11">
    <source>
        <dbReference type="PROSITE" id="PS51898"/>
    </source>
</evidence>
<keyword evidence="8 10" id="KW-0233">DNA recombination</keyword>
<dbReference type="GO" id="GO:0003677">
    <property type="term" value="F:DNA binding"/>
    <property type="evidence" value="ECO:0007669"/>
    <property type="project" value="UniProtKB-UniRule"/>
</dbReference>
<feature type="active site" evidence="10">
    <location>
        <position position="276"/>
    </location>
</feature>
<dbReference type="Gene3D" id="1.10.443.10">
    <property type="entry name" value="Intergrase catalytic core"/>
    <property type="match status" value="1"/>
</dbReference>
<keyword evidence="9 10" id="KW-0131">Cell cycle</keyword>
<dbReference type="InterPro" id="IPR002104">
    <property type="entry name" value="Integrase_catalytic"/>
</dbReference>
<organism evidence="13 14">
    <name type="scientific">Pelodictyon luteolum</name>
    <dbReference type="NCBI Taxonomy" id="1100"/>
    <lineage>
        <taxon>Bacteria</taxon>
        <taxon>Pseudomonadati</taxon>
        <taxon>Chlorobiota</taxon>
        <taxon>Chlorobiia</taxon>
        <taxon>Chlorobiales</taxon>
        <taxon>Chlorobiaceae</taxon>
        <taxon>Chlorobium/Pelodictyon group</taxon>
        <taxon>Pelodictyon</taxon>
    </lineage>
</organism>
<keyword evidence="7 10" id="KW-0238">DNA-binding</keyword>
<feature type="domain" description="Tyr recombinase" evidence="11">
    <location>
        <begin position="112"/>
        <end position="298"/>
    </location>
</feature>
<dbReference type="Gene3D" id="1.10.150.130">
    <property type="match status" value="1"/>
</dbReference>
<evidence type="ECO:0000256" key="3">
    <source>
        <dbReference type="ARBA" id="ARBA00022490"/>
    </source>
</evidence>
<dbReference type="PROSITE" id="PS51898">
    <property type="entry name" value="TYR_RECOMBINASE"/>
    <property type="match status" value="1"/>
</dbReference>
<comment type="similarity">
    <text evidence="10">Belongs to the 'phage' integrase family. XerC subfamily.</text>
</comment>
<feature type="active site" evidence="10">
    <location>
        <position position="253"/>
    </location>
</feature>
<feature type="active site" evidence="10">
    <location>
        <position position="155"/>
    </location>
</feature>
<dbReference type="GO" id="GO:0007059">
    <property type="term" value="P:chromosome segregation"/>
    <property type="evidence" value="ECO:0007669"/>
    <property type="project" value="UniProtKB-UniRule"/>
</dbReference>
<comment type="caution">
    <text evidence="13">The sequence shown here is derived from an EMBL/GenBank/DDBJ whole genome shotgun (WGS) entry which is preliminary data.</text>
</comment>
<name>A0A165LDZ7_PELLU</name>
<dbReference type="GO" id="GO:0006313">
    <property type="term" value="P:DNA transposition"/>
    <property type="evidence" value="ECO:0007669"/>
    <property type="project" value="UniProtKB-UniRule"/>
</dbReference>
<keyword evidence="5 10" id="KW-0159">Chromosome partition</keyword>
<reference evidence="13 14" key="1">
    <citation type="submission" date="2016-03" db="EMBL/GenBank/DDBJ databases">
        <title>Speciation and ecological success in dimly lit waters: horizontal gene transfer in a green sulfur bacteria bloom unveiled by metagenomic assembly.</title>
        <authorList>
            <person name="Llorens-Mares T."/>
            <person name="Liu Z."/>
            <person name="Allen L.Z."/>
            <person name="Rusch D.B."/>
            <person name="Craig M.T."/>
            <person name="Dupont C.L."/>
            <person name="Bryant D.A."/>
            <person name="Casamayor E.O."/>
        </authorList>
    </citation>
    <scope>NUCLEOTIDE SEQUENCE [LARGE SCALE GENOMIC DNA]</scope>
    <source>
        <strain evidence="13">CIII</strain>
    </source>
</reference>
<dbReference type="InterPro" id="IPR004107">
    <property type="entry name" value="Integrase_SAM-like_N"/>
</dbReference>
<dbReference type="InterPro" id="IPR011010">
    <property type="entry name" value="DNA_brk_join_enz"/>
</dbReference>
<dbReference type="GO" id="GO:0009037">
    <property type="term" value="F:tyrosine-based site-specific recombinase activity"/>
    <property type="evidence" value="ECO:0007669"/>
    <property type="project" value="UniProtKB-UniRule"/>
</dbReference>
<evidence type="ECO:0000313" key="13">
    <source>
        <dbReference type="EMBL" id="KZK73907.1"/>
    </source>
</evidence>
<dbReference type="InterPro" id="IPR023009">
    <property type="entry name" value="Tyrosine_recombinase_XerC/XerD"/>
</dbReference>
<protein>
    <recommendedName>
        <fullName evidence="10">Tyrosine recombinase XerC</fullName>
    </recommendedName>
</protein>
<evidence type="ECO:0000256" key="9">
    <source>
        <dbReference type="ARBA" id="ARBA00023306"/>
    </source>
</evidence>
<dbReference type="PROSITE" id="PS51900">
    <property type="entry name" value="CB"/>
    <property type="match status" value="1"/>
</dbReference>
<dbReference type="NCBIfam" id="NF001399">
    <property type="entry name" value="PRK00283.1"/>
    <property type="match status" value="1"/>
</dbReference>
<dbReference type="Pfam" id="PF00589">
    <property type="entry name" value="Phage_integrase"/>
    <property type="match status" value="1"/>
</dbReference>
<dbReference type="InterPro" id="IPR044068">
    <property type="entry name" value="CB"/>
</dbReference>
<evidence type="ECO:0000256" key="4">
    <source>
        <dbReference type="ARBA" id="ARBA00022618"/>
    </source>
</evidence>
<keyword evidence="6 10" id="KW-0229">DNA integration</keyword>
<dbReference type="Pfam" id="PF02899">
    <property type="entry name" value="Phage_int_SAM_1"/>
    <property type="match status" value="1"/>
</dbReference>
<feature type="domain" description="Core-binding (CB)" evidence="12">
    <location>
        <begin position="6"/>
        <end position="91"/>
    </location>
</feature>
<dbReference type="Proteomes" id="UP000076481">
    <property type="component" value="Unassembled WGS sequence"/>
</dbReference>
<sequence>MAELDTAYSRVLEGFLDYLFIERNFSGNTRESYRNDLVRYLLAMQEDEVSLEAITAERIGHFIQELHQTGLEPSSIARNVSAIRSLHRFLFNEHRLASNPAETLHQPKKAHYLPAVLTLQETERVLEAPMLQSPPGRFVLRDRAILELLYASGIRVTELVEMTQQNLYLDERFIRIFGKGSKERLVPIGDSAADWIRRYREELRMKLSNRNSLDHLFLNARGRKLTRMAVYNMVKEYALLAGIEKNISPHTFRHTFATHLLEGGADLRAVQEMLGHSSIVATQIYTHIDRTFVKEVHRTCHPRG</sequence>
<dbReference type="InterPro" id="IPR011932">
    <property type="entry name" value="Recomb_XerD"/>
</dbReference>
<dbReference type="PANTHER" id="PTHR30349:SF81">
    <property type="entry name" value="TYROSINE RECOMBINASE XERC"/>
    <property type="match status" value="1"/>
</dbReference>
<dbReference type="SUPFAM" id="SSF47823">
    <property type="entry name" value="lambda integrase-like, N-terminal domain"/>
    <property type="match status" value="1"/>
</dbReference>
<dbReference type="EMBL" id="LVWG01000033">
    <property type="protein sequence ID" value="KZK73907.1"/>
    <property type="molecule type" value="Genomic_DNA"/>
</dbReference>
<dbReference type="InterPro" id="IPR013762">
    <property type="entry name" value="Integrase-like_cat_sf"/>
</dbReference>